<dbReference type="EMBL" id="LNJC01000003">
    <property type="protein sequence ID" value="KYC51179.1"/>
    <property type="molecule type" value="Genomic_DNA"/>
</dbReference>
<feature type="transmembrane region" description="Helical" evidence="1">
    <location>
        <begin position="259"/>
        <end position="281"/>
    </location>
</feature>
<evidence type="ECO:0000313" key="6">
    <source>
        <dbReference type="Proteomes" id="UP000092401"/>
    </source>
</evidence>
<evidence type="ECO:0000313" key="3">
    <source>
        <dbReference type="EMBL" id="KYC48616.1"/>
    </source>
</evidence>
<sequence length="402" mass="45135">MVGNDYDDLKMEYVKLKQQLDTFMQIMPRMGYSGPPLESKEIVTKLDEIKEILSAAAVEEGGPYEDPLVGRLEKLINLLESSMAVEDSQVEEDKFMESLSKVAVTMEKVAESIRINTERLQEMEKTFKTMGETYSSKQEQPRRVSYVPEEIFERKITEDAKKSIEETKGTTIEKHEKIIDETLDEFSESDFLKKVNQVLPDERIDTIFSKKSSGFSLDEPIGEEPSMEEILREAQELGIDTKELMKDLKGEPTKKGGSIFAPITLYLLGFVWLAFAIFFLFNNMGMLPQNNPISSVFNILKSSFMGIAFYIVMMITGIPPILFGTKARTPSGSKGSDNGVLYIVGGLWLLSGVLFLVFKGLPGLPIPNLGIFLDLMLSLILIFSSALAIVMGTEFSRKKIVM</sequence>
<dbReference type="AlphaFoldDB" id="A0A150J1T1"/>
<dbReference type="Proteomes" id="UP000092401">
    <property type="component" value="Unassembled WGS sequence"/>
</dbReference>
<dbReference type="Proteomes" id="UP000091929">
    <property type="component" value="Unassembled WGS sequence"/>
</dbReference>
<keyword evidence="1" id="KW-0472">Membrane</keyword>
<keyword evidence="1" id="KW-0812">Transmembrane</keyword>
<accession>A0A150J1T1</accession>
<feature type="transmembrane region" description="Helical" evidence="1">
    <location>
        <begin position="293"/>
        <end position="318"/>
    </location>
</feature>
<accession>A0A150ILY8</accession>
<keyword evidence="1" id="KW-1133">Transmembrane helix</keyword>
<name>A0A150J1T1_9EURY</name>
<reference evidence="5 6" key="1">
    <citation type="journal article" date="2016" name="ISME J.">
        <title>Chasing the elusive Euryarchaeota class WSA2: genomes reveal a uniquely fastidious methyl-reducing methanogen.</title>
        <authorList>
            <person name="Nobu M.K."/>
            <person name="Narihiro T."/>
            <person name="Kuroda K."/>
            <person name="Mei R."/>
            <person name="Liu W.T."/>
        </authorList>
    </citation>
    <scope>NUCLEOTIDE SEQUENCE [LARGE SCALE GENOMIC DNA]</scope>
    <source>
        <strain evidence="2">B03fssc0709_Meth_Bin005</strain>
        <strain evidence="3">B15fssc0709_Meth_Bin003</strain>
        <strain evidence="4">BMIXfssc0709_Meth_Bin006</strain>
    </source>
</reference>
<comment type="caution">
    <text evidence="4">The sequence shown here is derived from an EMBL/GenBank/DDBJ whole genome shotgun (WGS) entry which is preliminary data.</text>
</comment>
<dbReference type="EMBL" id="LNGF01000002">
    <property type="protein sequence ID" value="KYC48616.1"/>
    <property type="molecule type" value="Genomic_DNA"/>
</dbReference>
<gene>
    <name evidence="2" type="ORF">APG10_00339</name>
    <name evidence="3" type="ORF">APG11_00126</name>
    <name evidence="4" type="ORF">APG12_00305</name>
</gene>
<organism evidence="4 7">
    <name type="scientific">Candidatus Methanofastidiosum methylothiophilum</name>
    <dbReference type="NCBI Taxonomy" id="1705564"/>
    <lineage>
        <taxon>Archaea</taxon>
        <taxon>Methanobacteriati</taxon>
        <taxon>Methanobacteriota</taxon>
        <taxon>Stenosarchaea group</taxon>
        <taxon>Candidatus Methanofastidiosia</taxon>
        <taxon>Candidatus Methanofastidiosales</taxon>
        <taxon>Candidatus Methanofastidiosaceae</taxon>
        <taxon>Candidatus Methanofastidiosum</taxon>
    </lineage>
</organism>
<evidence type="ECO:0000313" key="2">
    <source>
        <dbReference type="EMBL" id="KYC46030.1"/>
    </source>
</evidence>
<evidence type="ECO:0000313" key="7">
    <source>
        <dbReference type="Proteomes" id="UP000092403"/>
    </source>
</evidence>
<evidence type="ECO:0000313" key="5">
    <source>
        <dbReference type="Proteomes" id="UP000091929"/>
    </source>
</evidence>
<protein>
    <submittedName>
        <fullName evidence="4">Uncharacterized protein</fullName>
    </submittedName>
</protein>
<evidence type="ECO:0000256" key="1">
    <source>
        <dbReference type="SAM" id="Phobius"/>
    </source>
</evidence>
<dbReference type="Proteomes" id="UP000092403">
    <property type="component" value="Unassembled WGS sequence"/>
</dbReference>
<evidence type="ECO:0000313" key="4">
    <source>
        <dbReference type="EMBL" id="KYC51179.1"/>
    </source>
</evidence>
<feature type="transmembrane region" description="Helical" evidence="1">
    <location>
        <begin position="339"/>
        <end position="358"/>
    </location>
</feature>
<dbReference type="EMBL" id="LNGE01000006">
    <property type="protein sequence ID" value="KYC46030.1"/>
    <property type="molecule type" value="Genomic_DNA"/>
</dbReference>
<proteinExistence type="predicted"/>
<feature type="transmembrane region" description="Helical" evidence="1">
    <location>
        <begin position="370"/>
        <end position="392"/>
    </location>
</feature>
<accession>A0A150IUG0</accession>